<dbReference type="InterPro" id="IPR015366">
    <property type="entry name" value="S53_propep"/>
</dbReference>
<evidence type="ECO:0000256" key="3">
    <source>
        <dbReference type="ARBA" id="ARBA00022723"/>
    </source>
</evidence>
<sequence length="644" mass="67499">MKKSKSGSRHWTKALAVVALSGVPFLAIASPAMAASSSSSVEVPQGVGSQVLQQAQVFGNTPADTPVTVSIVLRTQNESQLQQLIQGQTTPGSANFRKYLSVSQFAQKYGQSPAVISAITSYLAQYGIKTSVYQDNLNITATGTAGQFDSAFGVVLQNMDYKGKKFHGAQAPKMPSAVAGPVLAVLGLTNYGNFASNIAKPAVQPTTSASKSSAEQYGLLPSNLESHYNVKPLIQQGDLGQGQTIGIVTLAALNTPDAYDYWKNIGLKVSQKRITVNNVDGGPGAPSLSAGSDETALDVEQSGAIAPDANIQVYQAPNTDYGFADAFFTAVNQNVAGSISASWGESEDAVNYSISTGQESVNYSQVFNEIAQEAAAQGISMFASAGDSGAYTASRDLGTTDLSVDSPADSPYITAAGGTTLAGTQNYGSLGTVTVPAERAWGWDYLWPILEAAYGVNEATAAESFISGGGGGYSTVYATPWYQQGVPGVNRFTAVQWLTPTQNNTSWTFHPNPEIVQGQGSGRALPDLSMDADPQTGYAVYSNLYGSSPSQDWAQYGGTSFVAPQLNGITALINEYAGGRVGFWNPQIYHFATSSHSPFTPLNATGPNNDNEYYTGTKGTVYNPATGLGTPNVYALAQDFKSGN</sequence>
<dbReference type="Proteomes" id="UP000050482">
    <property type="component" value="Unassembled WGS sequence"/>
</dbReference>
<dbReference type="PANTHER" id="PTHR14218">
    <property type="entry name" value="PROTEASE S8 TRIPEPTIDYL PEPTIDASE I CLN2"/>
    <property type="match status" value="1"/>
</dbReference>
<feature type="domain" description="Peptidase S53" evidence="9">
    <location>
        <begin position="218"/>
        <end position="643"/>
    </location>
</feature>
<dbReference type="PANTHER" id="PTHR14218:SF15">
    <property type="entry name" value="TRIPEPTIDYL-PEPTIDASE 1"/>
    <property type="match status" value="1"/>
</dbReference>
<keyword evidence="4" id="KW-0378">Hydrolase</keyword>
<dbReference type="Pfam" id="PF09286">
    <property type="entry name" value="Pro-kuma_activ"/>
    <property type="match status" value="1"/>
</dbReference>
<evidence type="ECO:0000256" key="2">
    <source>
        <dbReference type="ARBA" id="ARBA00022670"/>
    </source>
</evidence>
<name>A0A0P9EXY2_9BACL</name>
<keyword evidence="2" id="KW-0645">Protease</keyword>
<keyword evidence="5" id="KW-0720">Serine protease</keyword>
<dbReference type="EMBL" id="LJCO01000042">
    <property type="protein sequence ID" value="KPV43994.1"/>
    <property type="molecule type" value="Genomic_DNA"/>
</dbReference>
<keyword evidence="3" id="KW-0479">Metal-binding</keyword>
<proteinExistence type="predicted"/>
<keyword evidence="7" id="KW-0865">Zymogen</keyword>
<dbReference type="SMART" id="SM00944">
    <property type="entry name" value="Pro-kuma_activ"/>
    <property type="match status" value="1"/>
</dbReference>
<evidence type="ECO:0000256" key="4">
    <source>
        <dbReference type="ARBA" id="ARBA00022801"/>
    </source>
</evidence>
<keyword evidence="11" id="KW-1185">Reference proteome</keyword>
<dbReference type="InterPro" id="IPR030400">
    <property type="entry name" value="Sedolisin_dom"/>
</dbReference>
<protein>
    <recommendedName>
        <fullName evidence="9">Peptidase S53 domain-containing protein</fullName>
    </recommendedName>
</protein>
<dbReference type="RefSeq" id="WP_054968973.1">
    <property type="nucleotide sequence ID" value="NZ_LJCO01000042.1"/>
</dbReference>
<evidence type="ECO:0000313" key="11">
    <source>
        <dbReference type="Proteomes" id="UP000050482"/>
    </source>
</evidence>
<dbReference type="OrthoDB" id="9002785at2"/>
<dbReference type="GO" id="GO:0004252">
    <property type="term" value="F:serine-type endopeptidase activity"/>
    <property type="evidence" value="ECO:0007669"/>
    <property type="project" value="InterPro"/>
</dbReference>
<dbReference type="InterPro" id="IPR036852">
    <property type="entry name" value="Peptidase_S8/S53_dom_sf"/>
</dbReference>
<dbReference type="PROSITE" id="PS51695">
    <property type="entry name" value="SEDOLISIN"/>
    <property type="match status" value="1"/>
</dbReference>
<keyword evidence="6" id="KW-0106">Calcium</keyword>
<dbReference type="GO" id="GO:0006508">
    <property type="term" value="P:proteolysis"/>
    <property type="evidence" value="ECO:0007669"/>
    <property type="project" value="UniProtKB-KW"/>
</dbReference>
<dbReference type="PATRIC" id="fig|471514.4.peg.538"/>
<evidence type="ECO:0000256" key="1">
    <source>
        <dbReference type="ARBA" id="ARBA00001913"/>
    </source>
</evidence>
<evidence type="ECO:0000256" key="6">
    <source>
        <dbReference type="ARBA" id="ARBA00022837"/>
    </source>
</evidence>
<dbReference type="SUPFAM" id="SSF54897">
    <property type="entry name" value="Protease propeptides/inhibitors"/>
    <property type="match status" value="1"/>
</dbReference>
<dbReference type="CDD" id="cd11377">
    <property type="entry name" value="Pro-peptidase_S53"/>
    <property type="match status" value="1"/>
</dbReference>
<comment type="cofactor">
    <cofactor evidence="1">
        <name>Ca(2+)</name>
        <dbReference type="ChEBI" id="CHEBI:29108"/>
    </cofactor>
</comment>
<organism evidence="10 11">
    <name type="scientific">Alicyclobacillus ferrooxydans</name>
    <dbReference type="NCBI Taxonomy" id="471514"/>
    <lineage>
        <taxon>Bacteria</taxon>
        <taxon>Bacillati</taxon>
        <taxon>Bacillota</taxon>
        <taxon>Bacilli</taxon>
        <taxon>Bacillales</taxon>
        <taxon>Alicyclobacillaceae</taxon>
        <taxon>Alicyclobacillus</taxon>
    </lineage>
</organism>
<feature type="signal peptide" evidence="8">
    <location>
        <begin position="1"/>
        <end position="34"/>
    </location>
</feature>
<evidence type="ECO:0000256" key="8">
    <source>
        <dbReference type="SAM" id="SignalP"/>
    </source>
</evidence>
<feature type="chain" id="PRO_5006156742" description="Peptidase S53 domain-containing protein" evidence="8">
    <location>
        <begin position="35"/>
        <end position="644"/>
    </location>
</feature>
<comment type="caution">
    <text evidence="10">The sequence shown here is derived from an EMBL/GenBank/DDBJ whole genome shotgun (WGS) entry which is preliminary data.</text>
</comment>
<evidence type="ECO:0000259" key="9">
    <source>
        <dbReference type="PROSITE" id="PS51695"/>
    </source>
</evidence>
<keyword evidence="8" id="KW-0732">Signal</keyword>
<evidence type="ECO:0000256" key="7">
    <source>
        <dbReference type="ARBA" id="ARBA00023145"/>
    </source>
</evidence>
<dbReference type="GO" id="GO:0046872">
    <property type="term" value="F:metal ion binding"/>
    <property type="evidence" value="ECO:0007669"/>
    <property type="project" value="UniProtKB-KW"/>
</dbReference>
<dbReference type="InterPro" id="IPR050819">
    <property type="entry name" value="Tripeptidyl-peptidase_I"/>
</dbReference>
<evidence type="ECO:0000313" key="10">
    <source>
        <dbReference type="EMBL" id="KPV43994.1"/>
    </source>
</evidence>
<dbReference type="GO" id="GO:0008240">
    <property type="term" value="F:tripeptidyl-peptidase activity"/>
    <property type="evidence" value="ECO:0007669"/>
    <property type="project" value="TreeGrafter"/>
</dbReference>
<dbReference type="STRING" id="471514.AN477_09790"/>
<gene>
    <name evidence="10" type="ORF">AN477_09790</name>
</gene>
<dbReference type="SUPFAM" id="SSF52743">
    <property type="entry name" value="Subtilisin-like"/>
    <property type="match status" value="1"/>
</dbReference>
<dbReference type="Gene3D" id="3.40.50.200">
    <property type="entry name" value="Peptidase S8/S53 domain"/>
    <property type="match status" value="1"/>
</dbReference>
<dbReference type="AlphaFoldDB" id="A0A0P9EXY2"/>
<evidence type="ECO:0000256" key="5">
    <source>
        <dbReference type="ARBA" id="ARBA00022825"/>
    </source>
</evidence>
<accession>A0A0P9EXY2</accession>
<dbReference type="CDD" id="cd04056">
    <property type="entry name" value="Peptidases_S53"/>
    <property type="match status" value="1"/>
</dbReference>
<reference evidence="10 11" key="1">
    <citation type="submission" date="2015-09" db="EMBL/GenBank/DDBJ databases">
        <title>Draft genome sequence of Alicyclobacillus ferrooxydans DSM 22381.</title>
        <authorList>
            <person name="Hemp J."/>
        </authorList>
    </citation>
    <scope>NUCLEOTIDE SEQUENCE [LARGE SCALE GENOMIC DNA]</scope>
    <source>
        <strain evidence="10 11">TC-34</strain>
    </source>
</reference>